<sequence>LESKKVERLCFGGTYRNTLLIPEKVFRINLGLDIHQPIKILTKELGPINLPFFKAIRTKVVDPDIKVSIIQISTSGVTRHIRGHHTVQLLSTIGVFLSRSRRRIVPAHRILNLEEGPLTPRKRRRIRRNLSHFPSIRVENKPYGLQLNHRLKHRLQ</sequence>
<keyword evidence="2" id="KW-1185">Reference proteome</keyword>
<feature type="non-terminal residue" evidence="1">
    <location>
        <position position="156"/>
    </location>
</feature>
<name>A0AAQ3MLS7_VIGMU</name>
<dbReference type="EMBL" id="CP144691">
    <property type="protein sequence ID" value="WVY93457.1"/>
    <property type="molecule type" value="Genomic_DNA"/>
</dbReference>
<evidence type="ECO:0000313" key="1">
    <source>
        <dbReference type="EMBL" id="WVY93457.1"/>
    </source>
</evidence>
<evidence type="ECO:0000313" key="2">
    <source>
        <dbReference type="Proteomes" id="UP001374535"/>
    </source>
</evidence>
<gene>
    <name evidence="1" type="ORF">V8G54_032545</name>
</gene>
<accession>A0AAQ3MLS7</accession>
<dbReference type="AlphaFoldDB" id="A0AAQ3MLS7"/>
<reference evidence="1 2" key="1">
    <citation type="journal article" date="2023" name="Life. Sci Alliance">
        <title>Evolutionary insights into 3D genome organization and epigenetic landscape of Vigna mungo.</title>
        <authorList>
            <person name="Junaid A."/>
            <person name="Singh B."/>
            <person name="Bhatia S."/>
        </authorList>
    </citation>
    <scope>NUCLEOTIDE SEQUENCE [LARGE SCALE GENOMIC DNA]</scope>
    <source>
        <strain evidence="1">Urdbean</strain>
    </source>
</reference>
<dbReference type="Proteomes" id="UP001374535">
    <property type="component" value="Chromosome 10"/>
</dbReference>
<organism evidence="1 2">
    <name type="scientific">Vigna mungo</name>
    <name type="common">Black gram</name>
    <name type="synonym">Phaseolus mungo</name>
    <dbReference type="NCBI Taxonomy" id="3915"/>
    <lineage>
        <taxon>Eukaryota</taxon>
        <taxon>Viridiplantae</taxon>
        <taxon>Streptophyta</taxon>
        <taxon>Embryophyta</taxon>
        <taxon>Tracheophyta</taxon>
        <taxon>Spermatophyta</taxon>
        <taxon>Magnoliopsida</taxon>
        <taxon>eudicotyledons</taxon>
        <taxon>Gunneridae</taxon>
        <taxon>Pentapetalae</taxon>
        <taxon>rosids</taxon>
        <taxon>fabids</taxon>
        <taxon>Fabales</taxon>
        <taxon>Fabaceae</taxon>
        <taxon>Papilionoideae</taxon>
        <taxon>50 kb inversion clade</taxon>
        <taxon>NPAAA clade</taxon>
        <taxon>indigoferoid/millettioid clade</taxon>
        <taxon>Phaseoleae</taxon>
        <taxon>Vigna</taxon>
    </lineage>
</organism>
<feature type="non-terminal residue" evidence="1">
    <location>
        <position position="1"/>
    </location>
</feature>
<proteinExistence type="predicted"/>
<protein>
    <submittedName>
        <fullName evidence="1">Uncharacterized protein</fullName>
    </submittedName>
</protein>